<protein>
    <recommendedName>
        <fullName evidence="2">F-box domain-containing protein</fullName>
    </recommendedName>
</protein>
<dbReference type="AlphaFoldDB" id="A0AAJ0FFN0"/>
<feature type="region of interest" description="Disordered" evidence="1">
    <location>
        <begin position="949"/>
        <end position="975"/>
    </location>
</feature>
<evidence type="ECO:0000313" key="3">
    <source>
        <dbReference type="EMBL" id="KAK1759285.1"/>
    </source>
</evidence>
<accession>A0AAJ0FFN0</accession>
<feature type="domain" description="F-box" evidence="2">
    <location>
        <begin position="14"/>
        <end position="59"/>
    </location>
</feature>
<dbReference type="Pfam" id="PF12937">
    <property type="entry name" value="F-box-like"/>
    <property type="match status" value="1"/>
</dbReference>
<dbReference type="SUPFAM" id="SSF81383">
    <property type="entry name" value="F-box domain"/>
    <property type="match status" value="1"/>
</dbReference>
<evidence type="ECO:0000313" key="4">
    <source>
        <dbReference type="Proteomes" id="UP001239445"/>
    </source>
</evidence>
<feature type="compositionally biased region" description="Basic and acidic residues" evidence="1">
    <location>
        <begin position="515"/>
        <end position="524"/>
    </location>
</feature>
<feature type="compositionally biased region" description="Low complexity" evidence="1">
    <location>
        <begin position="456"/>
        <end position="469"/>
    </location>
</feature>
<feature type="region of interest" description="Disordered" evidence="1">
    <location>
        <begin position="446"/>
        <end position="527"/>
    </location>
</feature>
<feature type="region of interest" description="Disordered" evidence="1">
    <location>
        <begin position="378"/>
        <end position="402"/>
    </location>
</feature>
<feature type="compositionally biased region" description="Low complexity" evidence="1">
    <location>
        <begin position="552"/>
        <end position="562"/>
    </location>
</feature>
<feature type="compositionally biased region" description="Basic and acidic residues" evidence="1">
    <location>
        <begin position="478"/>
        <end position="499"/>
    </location>
</feature>
<evidence type="ECO:0000256" key="1">
    <source>
        <dbReference type="SAM" id="MobiDB-lite"/>
    </source>
</evidence>
<name>A0AAJ0FFN0_9PEZI</name>
<feature type="region of interest" description="Disordered" evidence="1">
    <location>
        <begin position="541"/>
        <end position="582"/>
    </location>
</feature>
<gene>
    <name evidence="3" type="ORF">QBC47DRAFT_457580</name>
</gene>
<dbReference type="Proteomes" id="UP001239445">
    <property type="component" value="Unassembled WGS sequence"/>
</dbReference>
<reference evidence="3" key="1">
    <citation type="submission" date="2023-06" db="EMBL/GenBank/DDBJ databases">
        <title>Genome-scale phylogeny and comparative genomics of the fungal order Sordariales.</title>
        <authorList>
            <consortium name="Lawrence Berkeley National Laboratory"/>
            <person name="Hensen N."/>
            <person name="Bonometti L."/>
            <person name="Westerberg I."/>
            <person name="Brannstrom I.O."/>
            <person name="Guillou S."/>
            <person name="Cros-Aarteil S."/>
            <person name="Calhoun S."/>
            <person name="Haridas S."/>
            <person name="Kuo A."/>
            <person name="Mondo S."/>
            <person name="Pangilinan J."/>
            <person name="Riley R."/>
            <person name="Labutti K."/>
            <person name="Andreopoulos B."/>
            <person name="Lipzen A."/>
            <person name="Chen C."/>
            <person name="Yanf M."/>
            <person name="Daum C."/>
            <person name="Ng V."/>
            <person name="Clum A."/>
            <person name="Steindorff A."/>
            <person name="Ohm R."/>
            <person name="Martin F."/>
            <person name="Silar P."/>
            <person name="Natvig D."/>
            <person name="Lalanne C."/>
            <person name="Gautier V."/>
            <person name="Ament-Velasquez S.L."/>
            <person name="Kruys A."/>
            <person name="Hutchinson M.I."/>
            <person name="Powell A.J."/>
            <person name="Barry K."/>
            <person name="Miller A.N."/>
            <person name="Grigoriev I.V."/>
            <person name="Debuchy R."/>
            <person name="Gladieux P."/>
            <person name="Thoren M.H."/>
            <person name="Johannesson H."/>
        </authorList>
    </citation>
    <scope>NUCLEOTIDE SEQUENCE</scope>
    <source>
        <strain evidence="3">PSN4</strain>
    </source>
</reference>
<dbReference type="EMBL" id="MU839828">
    <property type="protein sequence ID" value="KAK1759285.1"/>
    <property type="molecule type" value="Genomic_DNA"/>
</dbReference>
<proteinExistence type="predicted"/>
<organism evidence="3 4">
    <name type="scientific">Echria macrotheca</name>
    <dbReference type="NCBI Taxonomy" id="438768"/>
    <lineage>
        <taxon>Eukaryota</taxon>
        <taxon>Fungi</taxon>
        <taxon>Dikarya</taxon>
        <taxon>Ascomycota</taxon>
        <taxon>Pezizomycotina</taxon>
        <taxon>Sordariomycetes</taxon>
        <taxon>Sordariomycetidae</taxon>
        <taxon>Sordariales</taxon>
        <taxon>Schizotheciaceae</taxon>
        <taxon>Echria</taxon>
    </lineage>
</organism>
<dbReference type="InterPro" id="IPR001810">
    <property type="entry name" value="F-box_dom"/>
</dbReference>
<keyword evidence="4" id="KW-1185">Reference proteome</keyword>
<comment type="caution">
    <text evidence="3">The sequence shown here is derived from an EMBL/GenBank/DDBJ whole genome shotgun (WGS) entry which is preliminary data.</text>
</comment>
<sequence>MAATTAEETPPKEAFNFMGLPSEVQKEIFHHCTQGDLICLSLVSKHFRELAAAQLYRNFHIVFPDEDDPAFDSPIDGLAGGLDTFVTSDYDYAQHLRELSLDTLSAGDKAEAAYKPYLYSVSCGKFMNTLLLMTLRKAVSLESFRWNIRVELSRQVYRALHQIKGLSHVHIRLQDGPSLYETPPTLPYDSPQHVTTVSAATFTHSTLFPNPNLPVPGFMIPPGPSLFYIPASSAPPPPIPKPAIRMRPPKKSVDAKEPPTLSGFKRLKSLSVLDIDTLDVVTEIKTCVRNSSMTLTKLELSFSDKLAMQARKPPPDMDPEDSDQDDEFQVVAVQAAGTNYNDDASGPARAFRAQEEKKSQESVLGRIFDLEPYVVKKAPKKSRQREKEVKEEPTTNPEPEFLTALKTLTDIVKDVKLSPDPSTTLQESLASLTVIQDAAKRYMAFTEKKQGDGTEAGSSQASPGPQASATEGTSTGEAIKEESSKEEIPTPGETTKEESSSDNSVGLFSQSAGPRAKEVQKDASPDDIDIEQPLEQLLDEGLDAPAPDPVPSQAEASSSSAATPQTNTVPPASTSPAQEKALSNMAAQAANFKVLAEKLREYESQATTCFAEIKRLQNTDAGSIDHARISKLRDQISRTTRDMDVVHKEMTIVKAEVGDAEQQSVDADGIEAQGQRVSEYLRATRGIALQSLSIHLIPTKASVLSRAIDIRVLTSITLLNVGPQAPIWAQFQKENKESPLPLRKIFTDNVSSVFLTFVSQLEELHEFFILERGAKYKPESFAPKTNTTIDQIRRLVLKKHISTLKRLMIKNMDDLSWDLNEKAVTLICRRGKELQELACSMNIKVTHTFMQNLAGLISLRALHIVQLRNEDTCVWVMRETKRFLIDNLCHNPHLKLEWISIDDDDRVERLIRQSDLPPKKKSTSEKAKGKQKALVVGADNAWMMPQIQQQDQWDAAGASSDSDEDEDGYGGGGSDVKIETVDNIHFYDVWGVRIFEKEVVGGRL</sequence>
<feature type="compositionally biased region" description="Polar residues" evidence="1">
    <location>
        <begin position="563"/>
        <end position="577"/>
    </location>
</feature>
<dbReference type="PROSITE" id="PS50181">
    <property type="entry name" value="FBOX"/>
    <property type="match status" value="1"/>
</dbReference>
<evidence type="ECO:0000259" key="2">
    <source>
        <dbReference type="PROSITE" id="PS50181"/>
    </source>
</evidence>
<feature type="compositionally biased region" description="Polar residues" evidence="1">
    <location>
        <begin position="501"/>
        <end position="512"/>
    </location>
</feature>
<dbReference type="InterPro" id="IPR036047">
    <property type="entry name" value="F-box-like_dom_sf"/>
</dbReference>